<keyword evidence="9" id="KW-0539">Nucleus</keyword>
<evidence type="ECO:0000256" key="2">
    <source>
        <dbReference type="ARBA" id="ARBA00011738"/>
    </source>
</evidence>
<dbReference type="SUPFAM" id="SSF57667">
    <property type="entry name" value="beta-beta-alpha zinc fingers"/>
    <property type="match status" value="1"/>
</dbReference>
<evidence type="ECO:0000313" key="12">
    <source>
        <dbReference type="EMBL" id="KAK9221811.1"/>
    </source>
</evidence>
<keyword evidence="4 10" id="KW-0863">Zinc-finger</keyword>
<keyword evidence="7" id="KW-0238">DNA-binding</keyword>
<protein>
    <recommendedName>
        <fullName evidence="11">BED-type domain-containing protein</fullName>
    </recommendedName>
</protein>
<dbReference type="Pfam" id="PF14372">
    <property type="entry name" value="hAT-like_RNase-H"/>
    <property type="match status" value="1"/>
</dbReference>
<dbReference type="GO" id="GO:0009791">
    <property type="term" value="P:post-embryonic development"/>
    <property type="evidence" value="ECO:0007669"/>
    <property type="project" value="UniProtKB-ARBA"/>
</dbReference>
<keyword evidence="13" id="KW-1185">Reference proteome</keyword>
<comment type="subunit">
    <text evidence="2">Homodimer.</text>
</comment>
<keyword evidence="8" id="KW-0804">Transcription</keyword>
<evidence type="ECO:0000256" key="3">
    <source>
        <dbReference type="ARBA" id="ARBA00022723"/>
    </source>
</evidence>
<evidence type="ECO:0000256" key="5">
    <source>
        <dbReference type="ARBA" id="ARBA00022833"/>
    </source>
</evidence>
<dbReference type="InterPro" id="IPR025525">
    <property type="entry name" value="hAT-like_transposase_RNase-H"/>
</dbReference>
<dbReference type="GO" id="GO:0005634">
    <property type="term" value="C:nucleus"/>
    <property type="evidence" value="ECO:0007669"/>
    <property type="project" value="UniProtKB-SubCell"/>
</dbReference>
<reference evidence="12 13" key="1">
    <citation type="submission" date="2024-05" db="EMBL/GenBank/DDBJ databases">
        <title>Haplotype-resolved chromosome-level genome assembly of Huyou (Citrus changshanensis).</title>
        <authorList>
            <person name="Miao C."/>
            <person name="Chen W."/>
            <person name="Wu Y."/>
            <person name="Wang L."/>
            <person name="Zhao S."/>
            <person name="Grierson D."/>
            <person name="Xu C."/>
            <person name="Chen K."/>
        </authorList>
    </citation>
    <scope>NUCLEOTIDE SEQUENCE [LARGE SCALE GENOMIC DNA]</scope>
    <source>
        <strain evidence="12">01-14</strain>
        <tissue evidence="12">Leaf</tissue>
    </source>
</reference>
<dbReference type="Pfam" id="PF02892">
    <property type="entry name" value="zf-BED"/>
    <property type="match status" value="1"/>
</dbReference>
<proteinExistence type="predicted"/>
<keyword evidence="5" id="KW-0862">Zinc</keyword>
<dbReference type="GO" id="GO:0046983">
    <property type="term" value="F:protein dimerization activity"/>
    <property type="evidence" value="ECO:0007669"/>
    <property type="project" value="InterPro"/>
</dbReference>
<dbReference type="GO" id="GO:0003677">
    <property type="term" value="F:DNA binding"/>
    <property type="evidence" value="ECO:0007669"/>
    <property type="project" value="UniProtKB-KW"/>
</dbReference>
<keyword evidence="3" id="KW-0479">Metal-binding</keyword>
<evidence type="ECO:0000256" key="9">
    <source>
        <dbReference type="ARBA" id="ARBA00023242"/>
    </source>
</evidence>
<comment type="subcellular location">
    <subcellularLocation>
        <location evidence="1">Nucleus</location>
    </subcellularLocation>
</comment>
<dbReference type="InterPro" id="IPR012337">
    <property type="entry name" value="RNaseH-like_sf"/>
</dbReference>
<evidence type="ECO:0000256" key="6">
    <source>
        <dbReference type="ARBA" id="ARBA00023015"/>
    </source>
</evidence>
<dbReference type="InterPro" id="IPR003656">
    <property type="entry name" value="Znf_BED"/>
</dbReference>
<dbReference type="PANTHER" id="PTHR46481:SF10">
    <property type="entry name" value="ZINC FINGER BED DOMAIN-CONTAINING PROTEIN 39"/>
    <property type="match status" value="1"/>
</dbReference>
<accession>A0AAP0MTR7</accession>
<sequence length="970" mass="110267">MNNELFIIIGSKIVRASSPAYVFQTVSPCNTLLTLLTAKAAASFHRETASTHSHRPEATARQLLLCSPATARQFLLCSTDPMVDNVGEVQISDEVQQVSSEEGVSGSNKRKIELRSFVWKHFLKLTGGLRAKCHYCGRSYAAHSNSGTSGLSTHLDRCKVRKKMKAENDAKQQTLVFKKGKGKDDGTAKVTHIGFNREACRMALVKMIIKDELPFRFVEAEGFLEFMETCCPKFEVPSRRTITRDILELYQNEKGLLKSILSANKQRVCITTDTWTSIQMSNFMVVTAHFIDEEWVLHKRILTFTPISNHKGDGIGKLIENCLIDWGIEKLFTITVDNASANTLAIAYVKKKLANWSGNSMVLNGLYMHVRCSAHIINLIVQDGLSQVSQSIASIRNAVKYVKSSPARLQKFKTCVDREKISRGGLMVLDVPTRWNSTYLMLEKAVAFEKAFERLKEDDGHYTNWFDEDESEKRRVGPPIDKDWENAKRLVKCLSIFYHVTLKFSSSLTVTSNNFLNEMRKVYIHLKSLVDSNDFLLNQMGYKMEEKFVKYWGHFFENVNMLLIVANVLDPRCKLDFVIWCFSSLYDIKKADELRANIKELLLKLLENYGGESNRNRGERCRAVHDGASSSVESFDPFTQFKKMKESSNDDISGKNDVEKYLSETCESASNPQFDILTWWKLNGPRYPILSQIAKDVLAIPVSTVASESAFSTGGRILDPFRSSLTHKTVESLICTQNWLRSTLLGECTIQPSQEEAEFYELVETVNKINIQDVITALVAFLITICLRGHFQPYPKRGAGLLVNKQKGEVWWQISKSRNSLLNHEDVPFWTIARAGFLLGAESLSCWRSSVKGFTPGKLLASSDQFLCAQESAKHQNLASIFWRRLWEAEQKASVNREKKKTTSEETMDICGGSAQRGYLRLNESVTLIEIANKAREKAMYEQMERMEKRMETLTTILHELRNERRGIQE</sequence>
<dbReference type="InterPro" id="IPR052035">
    <property type="entry name" value="ZnF_BED_domain_contain"/>
</dbReference>
<name>A0AAP0MTR7_9ROSI</name>
<dbReference type="InterPro" id="IPR036236">
    <property type="entry name" value="Znf_C2H2_sf"/>
</dbReference>
<evidence type="ECO:0000256" key="8">
    <source>
        <dbReference type="ARBA" id="ARBA00023163"/>
    </source>
</evidence>
<dbReference type="GO" id="GO:0008270">
    <property type="term" value="F:zinc ion binding"/>
    <property type="evidence" value="ECO:0007669"/>
    <property type="project" value="UniProtKB-KW"/>
</dbReference>
<comment type="caution">
    <text evidence="12">The sequence shown here is derived from an EMBL/GenBank/DDBJ whole genome shotgun (WGS) entry which is preliminary data.</text>
</comment>
<dbReference type="PANTHER" id="PTHR46481">
    <property type="entry name" value="ZINC FINGER BED DOMAIN-CONTAINING PROTEIN 4"/>
    <property type="match status" value="1"/>
</dbReference>
<evidence type="ECO:0000313" key="13">
    <source>
        <dbReference type="Proteomes" id="UP001428341"/>
    </source>
</evidence>
<dbReference type="SMART" id="SM00614">
    <property type="entry name" value="ZnF_BED"/>
    <property type="match status" value="1"/>
</dbReference>
<dbReference type="SUPFAM" id="SSF140996">
    <property type="entry name" value="Hermes dimerisation domain"/>
    <property type="match status" value="1"/>
</dbReference>
<keyword evidence="6" id="KW-0805">Transcription regulation</keyword>
<dbReference type="Proteomes" id="UP001428341">
    <property type="component" value="Unassembled WGS sequence"/>
</dbReference>
<dbReference type="InterPro" id="IPR008906">
    <property type="entry name" value="HATC_C_dom"/>
</dbReference>
<feature type="domain" description="BED-type" evidence="11">
    <location>
        <begin position="113"/>
        <end position="168"/>
    </location>
</feature>
<evidence type="ECO:0000256" key="1">
    <source>
        <dbReference type="ARBA" id="ARBA00004123"/>
    </source>
</evidence>
<evidence type="ECO:0000256" key="7">
    <source>
        <dbReference type="ARBA" id="ARBA00023125"/>
    </source>
</evidence>
<dbReference type="AlphaFoldDB" id="A0AAP0MTR7"/>
<dbReference type="SUPFAM" id="SSF53098">
    <property type="entry name" value="Ribonuclease H-like"/>
    <property type="match status" value="1"/>
</dbReference>
<evidence type="ECO:0000256" key="10">
    <source>
        <dbReference type="PROSITE-ProRule" id="PRU00027"/>
    </source>
</evidence>
<evidence type="ECO:0000259" key="11">
    <source>
        <dbReference type="PROSITE" id="PS50808"/>
    </source>
</evidence>
<dbReference type="PROSITE" id="PS50808">
    <property type="entry name" value="ZF_BED"/>
    <property type="match status" value="1"/>
</dbReference>
<dbReference type="EMBL" id="JBCGBO010000002">
    <property type="protein sequence ID" value="KAK9221811.1"/>
    <property type="molecule type" value="Genomic_DNA"/>
</dbReference>
<evidence type="ECO:0000256" key="4">
    <source>
        <dbReference type="ARBA" id="ARBA00022771"/>
    </source>
</evidence>
<dbReference type="Pfam" id="PF05699">
    <property type="entry name" value="Dimer_Tnp_hAT"/>
    <property type="match status" value="1"/>
</dbReference>
<gene>
    <name evidence="12" type="ORF">WN944_010240</name>
</gene>
<organism evidence="12 13">
    <name type="scientific">Citrus x changshan-huyou</name>
    <dbReference type="NCBI Taxonomy" id="2935761"/>
    <lineage>
        <taxon>Eukaryota</taxon>
        <taxon>Viridiplantae</taxon>
        <taxon>Streptophyta</taxon>
        <taxon>Embryophyta</taxon>
        <taxon>Tracheophyta</taxon>
        <taxon>Spermatophyta</taxon>
        <taxon>Magnoliopsida</taxon>
        <taxon>eudicotyledons</taxon>
        <taxon>Gunneridae</taxon>
        <taxon>Pentapetalae</taxon>
        <taxon>rosids</taxon>
        <taxon>malvids</taxon>
        <taxon>Sapindales</taxon>
        <taxon>Rutaceae</taxon>
        <taxon>Aurantioideae</taxon>
        <taxon>Citrus</taxon>
    </lineage>
</organism>